<proteinExistence type="predicted"/>
<sequence length="788" mass="83392">MLLLPTAASSAPVASAATDPVGDLPLLSDPFLQSPTADGVHVVWNTEFEGSNHVVLLGPQVATLTAEQAQQAAAGATFTGVRVIHAESLKYSRLAEDSSSRIPDAVRPTEEEGIVHRDVWRHEATIDGLATGEVVPYRVVSTDAGDAAVSGTFSLRPSPAADDDLRILLTSDHQAMANTAANLQLAAETIGDIDGVFLAGDLVNHPDRASEWFDDSRGSAFLAVLQGNGNRLDNHGITAYHGGEIIQNAPLFPAVGNHEVHGRVAGAASIGAAYGSPVPIAVAEAEYERVAAEVNPTDDPQTRAQWIEDNSFSTTSYEEMFTLPDDSPGGETYYATTFGGVRLVSLYSTRIWRSPTAVADPEERTSSSRYQEAASSLDEPLEQGYGEHIFESLAVGSEQYEWLEEELASDEFQDAAYRIVMLHESPQGLGDNVMPQFADPVRIEETNDSGEVIGVRYEYPPEGNILRHDLQPLLEGAEVDLVHNGHSHLWNRFESENGVNYLETSNTGNTYGAYHELSGRSRPLPGLPWDDENYLAQGNPGGLEPIVPNVEPFTAEDGTPLPFVQSNDLAVFAMLDTGAGEVVSYAFDVRTPEIDPWVIDRFELGRSVGEEPGGEEPGGEEPGGEEPGGEEPGGEEPGGEEPGGEEPGGEEPGDDGEPATVTLSTSSVVAGDALEVNGSGFPPGEEVRIELHSHTIELATVEADGSGTVTAQVTIPATAVGSHRIVLISESGVRASAALTVTAAAGGGDLAETGSDTPVWMVAGSAALLFGGMTMFLVARQRRTIPES</sequence>
<dbReference type="PANTHER" id="PTHR22953">
    <property type="entry name" value="ACID PHOSPHATASE RELATED"/>
    <property type="match status" value="1"/>
</dbReference>
<dbReference type="PANTHER" id="PTHR22953:SF153">
    <property type="entry name" value="PURPLE ACID PHOSPHATASE"/>
    <property type="match status" value="1"/>
</dbReference>
<evidence type="ECO:0000313" key="5">
    <source>
        <dbReference type="Proteomes" id="UP000593758"/>
    </source>
</evidence>
<dbReference type="Gene3D" id="3.60.21.10">
    <property type="match status" value="1"/>
</dbReference>
<keyword evidence="3" id="KW-0812">Transmembrane</keyword>
<name>A0A7M1SYC9_9MICO</name>
<dbReference type="Proteomes" id="UP000593758">
    <property type="component" value="Chromosome"/>
</dbReference>
<keyword evidence="3" id="KW-1133">Transmembrane helix</keyword>
<feature type="transmembrane region" description="Helical" evidence="3">
    <location>
        <begin position="759"/>
        <end position="779"/>
    </location>
</feature>
<evidence type="ECO:0000256" key="2">
    <source>
        <dbReference type="SAM" id="MobiDB-lite"/>
    </source>
</evidence>
<dbReference type="GO" id="GO:0003993">
    <property type="term" value="F:acid phosphatase activity"/>
    <property type="evidence" value="ECO:0007669"/>
    <property type="project" value="InterPro"/>
</dbReference>
<keyword evidence="1" id="KW-0732">Signal</keyword>
<feature type="region of interest" description="Disordered" evidence="2">
    <location>
        <begin position="606"/>
        <end position="661"/>
    </location>
</feature>
<organism evidence="4 5">
    <name type="scientific">Ruania alkalisoli</name>
    <dbReference type="NCBI Taxonomy" id="2779775"/>
    <lineage>
        <taxon>Bacteria</taxon>
        <taxon>Bacillati</taxon>
        <taxon>Actinomycetota</taxon>
        <taxon>Actinomycetes</taxon>
        <taxon>Micrococcales</taxon>
        <taxon>Ruaniaceae</taxon>
        <taxon>Ruania</taxon>
    </lineage>
</organism>
<keyword evidence="5" id="KW-1185">Reference proteome</keyword>
<gene>
    <name evidence="4" type="ORF">IM660_03935</name>
</gene>
<dbReference type="AlphaFoldDB" id="A0A7M1SYC9"/>
<keyword evidence="3" id="KW-0472">Membrane</keyword>
<evidence type="ECO:0000256" key="3">
    <source>
        <dbReference type="SAM" id="Phobius"/>
    </source>
</evidence>
<protein>
    <submittedName>
        <fullName evidence="4">Metallophosphoesterase</fullName>
    </submittedName>
</protein>
<accession>A0A7M1SYC9</accession>
<evidence type="ECO:0000313" key="4">
    <source>
        <dbReference type="EMBL" id="QOR72570.1"/>
    </source>
</evidence>
<feature type="compositionally biased region" description="Acidic residues" evidence="2">
    <location>
        <begin position="612"/>
        <end position="657"/>
    </location>
</feature>
<dbReference type="SUPFAM" id="SSF56300">
    <property type="entry name" value="Metallo-dependent phosphatases"/>
    <property type="match status" value="1"/>
</dbReference>
<dbReference type="InterPro" id="IPR039331">
    <property type="entry name" value="PAPs-like"/>
</dbReference>
<evidence type="ECO:0000256" key="1">
    <source>
        <dbReference type="ARBA" id="ARBA00022729"/>
    </source>
</evidence>
<dbReference type="EMBL" id="CP063169">
    <property type="protein sequence ID" value="QOR72570.1"/>
    <property type="molecule type" value="Genomic_DNA"/>
</dbReference>
<dbReference type="InterPro" id="IPR029052">
    <property type="entry name" value="Metallo-depent_PP-like"/>
</dbReference>
<dbReference type="KEGG" id="halt:IM660_03935"/>
<reference evidence="4 5" key="1">
    <citation type="submission" date="2020-10" db="EMBL/GenBank/DDBJ databases">
        <title>Haloactinobacterium sp. RN3S43, a bacterium isolated from saline soil.</title>
        <authorList>
            <person name="Sun J.-Q."/>
        </authorList>
    </citation>
    <scope>NUCLEOTIDE SEQUENCE [LARGE SCALE GENOMIC DNA]</scope>
    <source>
        <strain evidence="4 5">RN3S43</strain>
    </source>
</reference>